<dbReference type="RefSeq" id="WP_020636174.1">
    <property type="nucleotide sequence ID" value="NZ_KB913032.1"/>
</dbReference>
<evidence type="ECO:0000256" key="1">
    <source>
        <dbReference type="SAM" id="MobiDB-lite"/>
    </source>
</evidence>
<sequence>MLLELRQRRPPGPKAARDAGDGNYQFDALARGMRRRPSWPDILVIGEAERYGCDCGEGKWDAAAAVREAGSPAYTPAPLHAAGAVGTVRARLLRQLTREGVNVAALILDAVEGKDPVTGKVIRTPARLLDTKGLDSNGDDTSFRLRLTAIVSPYLAAAGAFGAVLTGIAAIVRAWRHGD</sequence>
<keyword evidence="2" id="KW-0812">Transmembrane</keyword>
<comment type="caution">
    <text evidence="3">The sequence shown here is derived from an EMBL/GenBank/DDBJ whole genome shotgun (WGS) entry which is preliminary data.</text>
</comment>
<keyword evidence="4" id="KW-1185">Reference proteome</keyword>
<dbReference type="AlphaFoldDB" id="A0A229R8Z6"/>
<gene>
    <name evidence="3" type="ORF">CFP75_39730</name>
</gene>
<feature type="region of interest" description="Disordered" evidence="1">
    <location>
        <begin position="1"/>
        <end position="21"/>
    </location>
</feature>
<keyword evidence="2" id="KW-0472">Membrane</keyword>
<evidence type="ECO:0000256" key="2">
    <source>
        <dbReference type="SAM" id="Phobius"/>
    </source>
</evidence>
<proteinExistence type="predicted"/>
<protein>
    <submittedName>
        <fullName evidence="3">Uncharacterized protein</fullName>
    </submittedName>
</protein>
<feature type="transmembrane region" description="Helical" evidence="2">
    <location>
        <begin position="154"/>
        <end position="175"/>
    </location>
</feature>
<organism evidence="3 4">
    <name type="scientific">Amycolatopsis alba DSM 44262</name>
    <dbReference type="NCBI Taxonomy" id="1125972"/>
    <lineage>
        <taxon>Bacteria</taxon>
        <taxon>Bacillati</taxon>
        <taxon>Actinomycetota</taxon>
        <taxon>Actinomycetes</taxon>
        <taxon>Pseudonocardiales</taxon>
        <taxon>Pseudonocardiaceae</taxon>
        <taxon>Amycolatopsis</taxon>
    </lineage>
</organism>
<dbReference type="OrthoDB" id="4367319at2"/>
<accession>A0A229R8Z6</accession>
<name>A0A229R8Z6_AMYAL</name>
<reference evidence="3 4" key="1">
    <citation type="submission" date="2017-07" db="EMBL/GenBank/DDBJ databases">
        <title>Amycolatopsis alba DSM 44262 Genome sequencing and assembly.</title>
        <authorList>
            <person name="Kaur N."/>
            <person name="Mayilraj S."/>
        </authorList>
    </citation>
    <scope>NUCLEOTIDE SEQUENCE [LARGE SCALE GENOMIC DNA]</scope>
    <source>
        <strain evidence="3 4">DSM 44262</strain>
    </source>
</reference>
<dbReference type="EMBL" id="NMQU01000158">
    <property type="protein sequence ID" value="OXM43133.1"/>
    <property type="molecule type" value="Genomic_DNA"/>
</dbReference>
<dbReference type="Proteomes" id="UP000215563">
    <property type="component" value="Unassembled WGS sequence"/>
</dbReference>
<evidence type="ECO:0000313" key="3">
    <source>
        <dbReference type="EMBL" id="OXM43133.1"/>
    </source>
</evidence>
<keyword evidence="2" id="KW-1133">Transmembrane helix</keyword>
<evidence type="ECO:0000313" key="4">
    <source>
        <dbReference type="Proteomes" id="UP000215563"/>
    </source>
</evidence>